<comment type="function">
    <text evidence="12">Involved in the synthesis of autoinducer 2 (AI-2) which is secreted by bacteria and is used to communicate both the cell density and the metabolic potential of the environment. The regulation of gene expression in response to changes in cell density is called quorum sensing. Catalyzes the transformation of S-ribosylhomocysteine (RHC) to homocysteine (HC) and 4,5-dihydroxy-2,3-pentadione (DPD).</text>
</comment>
<evidence type="ECO:0000256" key="8">
    <source>
        <dbReference type="ARBA" id="ARBA00022723"/>
    </source>
</evidence>
<dbReference type="Gene3D" id="3.30.1360.80">
    <property type="entry name" value="S-ribosylhomocysteinase (LuxS)"/>
    <property type="match status" value="1"/>
</dbReference>
<accession>A0ABS4EY83</accession>
<evidence type="ECO:0000256" key="3">
    <source>
        <dbReference type="ARBA" id="ARBA00007311"/>
    </source>
</evidence>
<comment type="subunit">
    <text evidence="4">Homodimer.</text>
</comment>
<keyword evidence="8" id="KW-0479">Metal-binding</keyword>
<dbReference type="PANTHER" id="PTHR35799:SF1">
    <property type="entry name" value="S-RIBOSYLHOMOCYSTEINE LYASE"/>
    <property type="match status" value="1"/>
</dbReference>
<dbReference type="PRINTS" id="PR01487">
    <property type="entry name" value="LUXSPROTEIN"/>
</dbReference>
<dbReference type="Proteomes" id="UP000783390">
    <property type="component" value="Unassembled WGS sequence"/>
</dbReference>
<comment type="catalytic activity">
    <reaction evidence="1">
        <text>S-(5-deoxy-D-ribos-5-yl)-L-homocysteine = (S)-4,5-dihydroxypentane-2,3-dione + L-homocysteine</text>
        <dbReference type="Rhea" id="RHEA:17753"/>
        <dbReference type="ChEBI" id="CHEBI:29484"/>
        <dbReference type="ChEBI" id="CHEBI:58195"/>
        <dbReference type="ChEBI" id="CHEBI:58199"/>
        <dbReference type="EC" id="4.4.1.21"/>
    </reaction>
</comment>
<sequence>MKKVENFDFDIKKVKAPFIRKSCIYEGANGDKISKFDIRFLQPNKEEFSIEAMNALEHHFNYCIREELDGVIEISPMECRTGFYLSTWGDKDSIEIKAAVEAVLRNLLISDSIPEGNSVECNNYEESSLLGMRECAENAISKGFSLNIYGE</sequence>
<dbReference type="EC" id="4.4.1.21" evidence="5"/>
<evidence type="ECO:0000256" key="12">
    <source>
        <dbReference type="ARBA" id="ARBA00024654"/>
    </source>
</evidence>
<dbReference type="GO" id="GO:0043768">
    <property type="term" value="F:S-ribosylhomocysteine lyase activity"/>
    <property type="evidence" value="ECO:0007669"/>
    <property type="project" value="UniProtKB-EC"/>
</dbReference>
<evidence type="ECO:0000256" key="9">
    <source>
        <dbReference type="ARBA" id="ARBA00022929"/>
    </source>
</evidence>
<evidence type="ECO:0000313" key="16">
    <source>
        <dbReference type="Proteomes" id="UP000783390"/>
    </source>
</evidence>
<evidence type="ECO:0000256" key="4">
    <source>
        <dbReference type="ARBA" id="ARBA00011738"/>
    </source>
</evidence>
<comment type="caution">
    <text evidence="15">The sequence shown here is derived from an EMBL/GenBank/DDBJ whole genome shotgun (WGS) entry which is preliminary data.</text>
</comment>
<evidence type="ECO:0000256" key="10">
    <source>
        <dbReference type="ARBA" id="ARBA00023004"/>
    </source>
</evidence>
<keyword evidence="11 15" id="KW-0456">Lyase</keyword>
<evidence type="ECO:0000256" key="6">
    <source>
        <dbReference type="ARBA" id="ARBA00015130"/>
    </source>
</evidence>
<keyword evidence="7" id="KW-0673">Quorum sensing</keyword>
<evidence type="ECO:0000313" key="15">
    <source>
        <dbReference type="EMBL" id="MBP1888958.1"/>
    </source>
</evidence>
<name>A0ABS4EY83_9CLOT</name>
<evidence type="ECO:0000256" key="5">
    <source>
        <dbReference type="ARBA" id="ARBA00012240"/>
    </source>
</evidence>
<protein>
    <recommendedName>
        <fullName evidence="6">S-ribosylhomocysteine lyase</fullName>
        <ecNumber evidence="5">4.4.1.21</ecNumber>
    </recommendedName>
    <alternativeName>
        <fullName evidence="13">AI-2 synthesis protein</fullName>
    </alternativeName>
    <alternativeName>
        <fullName evidence="14">Autoinducer-2 production protein LuxS</fullName>
    </alternativeName>
</protein>
<dbReference type="InterPro" id="IPR011249">
    <property type="entry name" value="Metalloenz_LuxS/M16"/>
</dbReference>
<keyword evidence="9" id="KW-0071">Autoinducer synthesis</keyword>
<evidence type="ECO:0000256" key="13">
    <source>
        <dbReference type="ARBA" id="ARBA00030600"/>
    </source>
</evidence>
<keyword evidence="16" id="KW-1185">Reference proteome</keyword>
<gene>
    <name evidence="15" type="ORF">J2Z53_000537</name>
</gene>
<dbReference type="EMBL" id="JAGGJZ010000001">
    <property type="protein sequence ID" value="MBP1888958.1"/>
    <property type="molecule type" value="Genomic_DNA"/>
</dbReference>
<dbReference type="RefSeq" id="WP_209795672.1">
    <property type="nucleotide sequence ID" value="NZ_JAGGJZ010000001.1"/>
</dbReference>
<dbReference type="PANTHER" id="PTHR35799">
    <property type="entry name" value="S-RIBOSYLHOMOCYSTEINE LYASE"/>
    <property type="match status" value="1"/>
</dbReference>
<keyword evidence="10" id="KW-0408">Iron</keyword>
<dbReference type="SUPFAM" id="SSF63411">
    <property type="entry name" value="LuxS/MPP-like metallohydrolase"/>
    <property type="match status" value="1"/>
</dbReference>
<comment type="similarity">
    <text evidence="3">Belongs to the LuxS family.</text>
</comment>
<dbReference type="InterPro" id="IPR037005">
    <property type="entry name" value="LuxS_sf"/>
</dbReference>
<dbReference type="InterPro" id="IPR003815">
    <property type="entry name" value="S-ribosylhomocysteinase"/>
</dbReference>
<comment type="cofactor">
    <cofactor evidence="2">
        <name>Fe cation</name>
        <dbReference type="ChEBI" id="CHEBI:24875"/>
    </cofactor>
</comment>
<evidence type="ECO:0000256" key="11">
    <source>
        <dbReference type="ARBA" id="ARBA00023239"/>
    </source>
</evidence>
<reference evidence="15 16" key="1">
    <citation type="submission" date="2021-03" db="EMBL/GenBank/DDBJ databases">
        <title>Genomic Encyclopedia of Type Strains, Phase IV (KMG-IV): sequencing the most valuable type-strain genomes for metagenomic binning, comparative biology and taxonomic classification.</title>
        <authorList>
            <person name="Goeker M."/>
        </authorList>
    </citation>
    <scope>NUCLEOTIDE SEQUENCE [LARGE SCALE GENOMIC DNA]</scope>
    <source>
        <strain evidence="15 16">DSM 3984</strain>
    </source>
</reference>
<organism evidence="15 16">
    <name type="scientific">Clostridium moniliforme</name>
    <dbReference type="NCBI Taxonomy" id="39489"/>
    <lineage>
        <taxon>Bacteria</taxon>
        <taxon>Bacillati</taxon>
        <taxon>Bacillota</taxon>
        <taxon>Clostridia</taxon>
        <taxon>Eubacteriales</taxon>
        <taxon>Clostridiaceae</taxon>
        <taxon>Clostridium</taxon>
    </lineage>
</organism>
<proteinExistence type="inferred from homology"/>
<evidence type="ECO:0000256" key="7">
    <source>
        <dbReference type="ARBA" id="ARBA00022654"/>
    </source>
</evidence>
<evidence type="ECO:0000256" key="14">
    <source>
        <dbReference type="ARBA" id="ARBA00031777"/>
    </source>
</evidence>
<evidence type="ECO:0000256" key="1">
    <source>
        <dbReference type="ARBA" id="ARBA00000297"/>
    </source>
</evidence>
<dbReference type="Pfam" id="PF02664">
    <property type="entry name" value="LuxS"/>
    <property type="match status" value="1"/>
</dbReference>
<evidence type="ECO:0000256" key="2">
    <source>
        <dbReference type="ARBA" id="ARBA00001962"/>
    </source>
</evidence>